<dbReference type="InterPro" id="IPR029016">
    <property type="entry name" value="GAF-like_dom_sf"/>
</dbReference>
<dbReference type="InterPro" id="IPR005561">
    <property type="entry name" value="ANTAR"/>
</dbReference>
<dbReference type="Gene3D" id="3.30.450.40">
    <property type="match status" value="1"/>
</dbReference>
<dbReference type="PROSITE" id="PS50921">
    <property type="entry name" value="ANTAR"/>
    <property type="match status" value="1"/>
</dbReference>
<organism evidence="4 5">
    <name type="scientific">Rhodococcoides corynebacterioides</name>
    <dbReference type="NCBI Taxonomy" id="53972"/>
    <lineage>
        <taxon>Bacteria</taxon>
        <taxon>Bacillati</taxon>
        <taxon>Actinomycetota</taxon>
        <taxon>Actinomycetes</taxon>
        <taxon>Mycobacteriales</taxon>
        <taxon>Nocardiaceae</taxon>
        <taxon>Rhodococcoides</taxon>
    </lineage>
</organism>
<proteinExistence type="predicted"/>
<accession>A0ABS2KTH9</accession>
<keyword evidence="1" id="KW-0805">Transcription regulation</keyword>
<evidence type="ECO:0000313" key="5">
    <source>
        <dbReference type="Proteomes" id="UP000703038"/>
    </source>
</evidence>
<evidence type="ECO:0000256" key="2">
    <source>
        <dbReference type="ARBA" id="ARBA00023163"/>
    </source>
</evidence>
<dbReference type="InterPro" id="IPR036388">
    <property type="entry name" value="WH-like_DNA-bd_sf"/>
</dbReference>
<reference evidence="4 5" key="1">
    <citation type="submission" date="2021-01" db="EMBL/GenBank/DDBJ databases">
        <title>Genomics of switchgrass bacterial isolates.</title>
        <authorList>
            <person name="Shade A."/>
        </authorList>
    </citation>
    <scope>NUCLEOTIDE SEQUENCE [LARGE SCALE GENOMIC DNA]</scope>
    <source>
        <strain evidence="4 5">PvP111</strain>
    </source>
</reference>
<feature type="domain" description="ANTAR" evidence="3">
    <location>
        <begin position="175"/>
        <end position="236"/>
    </location>
</feature>
<dbReference type="InterPro" id="IPR003018">
    <property type="entry name" value="GAF"/>
</dbReference>
<dbReference type="Proteomes" id="UP000703038">
    <property type="component" value="Unassembled WGS sequence"/>
</dbReference>
<sequence length="246" mass="26565">MDTEGRAEGGLTPERLGEIVSSLGRRIEDTDELGELLQRSVDLAHDIIRGADSCGVTIDYDGTTYTAVYTDSTTLAVDEMQYETGEGPCLEASRTDTTIVVDCDSTDQRWPEFAAAARTEGVHSFLASPIRTLDGVIGSFNLYGSSPDAFDDMDADILESLTTTVGRAIGEHARYTDATTTVSGLRDAMARRAPIEQAKGILMAMRGLDADAAFDVLSREAQRRNVRVREVAADFVRDATRTDPAG</sequence>
<protein>
    <submittedName>
        <fullName evidence="4">GAF domain-containing protein</fullName>
    </submittedName>
</protein>
<dbReference type="Pfam" id="PF03861">
    <property type="entry name" value="ANTAR"/>
    <property type="match status" value="1"/>
</dbReference>
<name>A0ABS2KTH9_9NOCA</name>
<dbReference type="SMART" id="SM00065">
    <property type="entry name" value="GAF"/>
    <property type="match status" value="1"/>
</dbReference>
<comment type="caution">
    <text evidence="4">The sequence shown here is derived from an EMBL/GenBank/DDBJ whole genome shotgun (WGS) entry which is preliminary data.</text>
</comment>
<dbReference type="Pfam" id="PF13185">
    <property type="entry name" value="GAF_2"/>
    <property type="match status" value="1"/>
</dbReference>
<dbReference type="PIRSF" id="PIRSF036625">
    <property type="entry name" value="GAF_ANTAR"/>
    <property type="match status" value="1"/>
</dbReference>
<keyword evidence="2" id="KW-0804">Transcription</keyword>
<dbReference type="SUPFAM" id="SSF55781">
    <property type="entry name" value="GAF domain-like"/>
    <property type="match status" value="1"/>
</dbReference>
<evidence type="ECO:0000313" key="4">
    <source>
        <dbReference type="EMBL" id="MBM7415244.1"/>
    </source>
</evidence>
<dbReference type="Gene3D" id="1.10.10.10">
    <property type="entry name" value="Winged helix-like DNA-binding domain superfamily/Winged helix DNA-binding domain"/>
    <property type="match status" value="1"/>
</dbReference>
<gene>
    <name evidence="4" type="ORF">JOE42_001977</name>
</gene>
<dbReference type="EMBL" id="JAFBBK010000001">
    <property type="protein sequence ID" value="MBM7415244.1"/>
    <property type="molecule type" value="Genomic_DNA"/>
</dbReference>
<evidence type="ECO:0000259" key="3">
    <source>
        <dbReference type="PROSITE" id="PS50921"/>
    </source>
</evidence>
<evidence type="ECO:0000256" key="1">
    <source>
        <dbReference type="ARBA" id="ARBA00023015"/>
    </source>
</evidence>
<keyword evidence="5" id="KW-1185">Reference proteome</keyword>
<dbReference type="SMART" id="SM01012">
    <property type="entry name" value="ANTAR"/>
    <property type="match status" value="1"/>
</dbReference>
<dbReference type="RefSeq" id="WP_204868256.1">
    <property type="nucleotide sequence ID" value="NZ_JAFBBK010000001.1"/>
</dbReference>
<dbReference type="InterPro" id="IPR012074">
    <property type="entry name" value="GAF_ANTAR"/>
</dbReference>